<dbReference type="PANTHER" id="PTHR21426:SF12">
    <property type="entry name" value="EXOCYST COMPLEX COMPONENT 8"/>
    <property type="match status" value="1"/>
</dbReference>
<evidence type="ECO:0000256" key="6">
    <source>
        <dbReference type="ARBA" id="ARBA00022483"/>
    </source>
</evidence>
<name>W4GDJ2_APHAT</name>
<dbReference type="VEuPathDB" id="FungiDB:H257_08791"/>
<evidence type="ECO:0000256" key="3">
    <source>
        <dbReference type="ARBA" id="ARBA00007210"/>
    </source>
</evidence>
<dbReference type="InterPro" id="IPR016159">
    <property type="entry name" value="Cullin_repeat-like_dom_sf"/>
</dbReference>
<keyword evidence="5" id="KW-0813">Transport</keyword>
<dbReference type="Pfam" id="PF08700">
    <property type="entry name" value="VPS51_Exo84_N"/>
    <property type="match status" value="1"/>
</dbReference>
<evidence type="ECO:0000256" key="5">
    <source>
        <dbReference type="ARBA" id="ARBA00022448"/>
    </source>
</evidence>
<proteinExistence type="inferred from homology"/>
<accession>W4GDJ2</accession>
<dbReference type="OrthoDB" id="642193at2759"/>
<gene>
    <name evidence="8" type="ORF">H257_08791</name>
</gene>
<evidence type="ECO:0000313" key="8">
    <source>
        <dbReference type="EMBL" id="ETV77346.1"/>
    </source>
</evidence>
<evidence type="ECO:0000259" key="7">
    <source>
        <dbReference type="PROSITE" id="PS50003"/>
    </source>
</evidence>
<evidence type="ECO:0000256" key="1">
    <source>
        <dbReference type="ARBA" id="ARBA00002660"/>
    </source>
</evidence>
<dbReference type="InterPro" id="IPR001849">
    <property type="entry name" value="PH_domain"/>
</dbReference>
<dbReference type="AlphaFoldDB" id="W4GDJ2"/>
<evidence type="ECO:0000256" key="4">
    <source>
        <dbReference type="ARBA" id="ARBA00017509"/>
    </source>
</evidence>
<dbReference type="PROSITE" id="PS50003">
    <property type="entry name" value="PH_DOMAIN"/>
    <property type="match status" value="1"/>
</dbReference>
<keyword evidence="6" id="KW-0268">Exocytosis</keyword>
<comment type="similarity">
    <text evidence="3">Belongs to the EXO84 family.</text>
</comment>
<organism evidence="8">
    <name type="scientific">Aphanomyces astaci</name>
    <name type="common">Crayfish plague agent</name>
    <dbReference type="NCBI Taxonomy" id="112090"/>
    <lineage>
        <taxon>Eukaryota</taxon>
        <taxon>Sar</taxon>
        <taxon>Stramenopiles</taxon>
        <taxon>Oomycota</taxon>
        <taxon>Saprolegniomycetes</taxon>
        <taxon>Saprolegniales</taxon>
        <taxon>Verrucalvaceae</taxon>
        <taxon>Aphanomyces</taxon>
    </lineage>
</organism>
<dbReference type="RefSeq" id="XP_009833133.1">
    <property type="nucleotide sequence ID" value="XM_009834831.1"/>
</dbReference>
<protein>
    <recommendedName>
        <fullName evidence="4">Exocyst complex component 8</fullName>
    </recommendedName>
</protein>
<dbReference type="GO" id="GO:0006893">
    <property type="term" value="P:Golgi to plasma membrane transport"/>
    <property type="evidence" value="ECO:0007669"/>
    <property type="project" value="TreeGrafter"/>
</dbReference>
<dbReference type="Gene3D" id="2.30.29.30">
    <property type="entry name" value="Pleckstrin-homology domain (PH domain)/Phosphotyrosine-binding domain (PTB)"/>
    <property type="match status" value="1"/>
</dbReference>
<dbReference type="SMART" id="SM00233">
    <property type="entry name" value="PH"/>
    <property type="match status" value="1"/>
</dbReference>
<dbReference type="EMBL" id="KI913133">
    <property type="protein sequence ID" value="ETV77346.1"/>
    <property type="molecule type" value="Genomic_DNA"/>
</dbReference>
<dbReference type="InterPro" id="IPR011993">
    <property type="entry name" value="PH-like_dom_sf"/>
</dbReference>
<dbReference type="PANTHER" id="PTHR21426">
    <property type="entry name" value="EXOCYST COMPLEX COMPONENT 8"/>
    <property type="match status" value="1"/>
</dbReference>
<dbReference type="SUPFAM" id="SSF74788">
    <property type="entry name" value="Cullin repeat-like"/>
    <property type="match status" value="1"/>
</dbReference>
<comment type="function">
    <text evidence="1">Component of the exocyst complex involved in the docking of exocytic vesicles with fusion sites on the plasma membrane.</text>
</comment>
<dbReference type="STRING" id="112090.W4GDJ2"/>
<comment type="subcellular location">
    <subcellularLocation>
        <location evidence="2">Cell projection</location>
        <location evidence="2">Growth cone</location>
    </subcellularLocation>
</comment>
<dbReference type="GO" id="GO:0006887">
    <property type="term" value="P:exocytosis"/>
    <property type="evidence" value="ECO:0007669"/>
    <property type="project" value="UniProtKB-KW"/>
</dbReference>
<sequence length="922" mass="101475">MVSAREVAQVAVYGGPLEKKGRTGWKKKYFYVTTTQWIYFDSMDATTPTFAISATEIVSVEELQAANATSGDSSHSAPSTSFTNKGFAFNVTVGKKKTELRAATEDDRDGWIGALMPYVADVAPLSATHSHHPKSRSRAELAKVADYIKQQMAVQKKKTSFTTHDVLQALGRKFPDLSDTDLLAWGEALVSAQLLLGPSTAFKDTTTISSLRLPDKLAKKLSASDRSKLSDLMSSPDFDAKAYAESFLKRNPPDKIDSHCHVLLDQKDVIIHELKADICANYTTFLAASTEIRHMENHVSLMRAAIVDCKRALQLLQSRPTCIPAIVSSNHCSATSLESPACPHNSLGEGGVVVHVPGRSPCTAATSALSASHNNNINIEQQRLQDARDDLAHSLDMHLFENDLDAFVHLVVAAKANPDVAEVVASAVDRFVRHVAGVDGAHRDRHVLHLLELDQVVPATALCLDGYARRMVSQVHHVTATGHVEAYVLALSRAVFTTLLMCYQDFLVVFHGHKSGPFVSFTMWMTDQLSHFATQVTLHVFECSPPPPSILSPISPSSVTKDVVEFKAATKTIATCLRKVFYGARQLELAGLPIATYLAPHFQLPLQHYIRSYVKTIKWKTKDEVKRERWELVTMTLRSDDKHKDVAMVKSARVFAGYVQQYLRDMVKLVHPSCASSHLPEIHLSILYESELVVVQYMQDIKAVVDNPKTTTSIKYAQVVSMLLTLQYIEQDIFPRVQEVLQGVCPSSQIEKASFGSKVRSLSDEIASVALVRLAKALVGNSMRWPELHLGQETLPNDGAKSMFVTNVQNDLSTVPPDHLEQIVRHAEEGDDVAARLVDLMLMEIANDDVTWTAKAKAVGSGGASQFLAEVRMLSNDAKTVHLIEQKLRQAMSICPTGGKKPPTLAPDAWFAQYQVAIAAKT</sequence>
<dbReference type="GO" id="GO:0000145">
    <property type="term" value="C:exocyst"/>
    <property type="evidence" value="ECO:0007669"/>
    <property type="project" value="InterPro"/>
</dbReference>
<reference evidence="8" key="1">
    <citation type="submission" date="2013-12" db="EMBL/GenBank/DDBJ databases">
        <title>The Genome Sequence of Aphanomyces astaci APO3.</title>
        <authorList>
            <consortium name="The Broad Institute Genomics Platform"/>
            <person name="Russ C."/>
            <person name="Tyler B."/>
            <person name="van West P."/>
            <person name="Dieguez-Uribeondo J."/>
            <person name="Young S.K."/>
            <person name="Zeng Q."/>
            <person name="Gargeya S."/>
            <person name="Fitzgerald M."/>
            <person name="Abouelleil A."/>
            <person name="Alvarado L."/>
            <person name="Chapman S.B."/>
            <person name="Gainer-Dewar J."/>
            <person name="Goldberg J."/>
            <person name="Griggs A."/>
            <person name="Gujja S."/>
            <person name="Hansen M."/>
            <person name="Howarth C."/>
            <person name="Imamovic A."/>
            <person name="Ireland A."/>
            <person name="Larimer J."/>
            <person name="McCowan C."/>
            <person name="Murphy C."/>
            <person name="Pearson M."/>
            <person name="Poon T.W."/>
            <person name="Priest M."/>
            <person name="Roberts A."/>
            <person name="Saif S."/>
            <person name="Shea T."/>
            <person name="Sykes S."/>
            <person name="Wortman J."/>
            <person name="Nusbaum C."/>
            <person name="Birren B."/>
        </authorList>
    </citation>
    <scope>NUCLEOTIDE SEQUENCE [LARGE SCALE GENOMIC DNA]</scope>
    <source>
        <strain evidence="8">APO3</strain>
    </source>
</reference>
<dbReference type="GO" id="GO:0008104">
    <property type="term" value="P:intracellular protein localization"/>
    <property type="evidence" value="ECO:0007669"/>
    <property type="project" value="TreeGrafter"/>
</dbReference>
<dbReference type="SUPFAM" id="SSF50729">
    <property type="entry name" value="PH domain-like"/>
    <property type="match status" value="1"/>
</dbReference>
<dbReference type="GeneID" id="20810787"/>
<dbReference type="Pfam" id="PF00169">
    <property type="entry name" value="PH"/>
    <property type="match status" value="1"/>
</dbReference>
<evidence type="ECO:0000256" key="2">
    <source>
        <dbReference type="ARBA" id="ARBA00004624"/>
    </source>
</evidence>
<dbReference type="InterPro" id="IPR033961">
    <property type="entry name" value="Exo84"/>
</dbReference>
<feature type="domain" description="PH" evidence="7">
    <location>
        <begin position="10"/>
        <end position="120"/>
    </location>
</feature>